<dbReference type="EMBL" id="JACHGW010000001">
    <property type="protein sequence ID" value="MBB6048484.1"/>
    <property type="molecule type" value="Genomic_DNA"/>
</dbReference>
<dbReference type="RefSeq" id="WP_184192109.1">
    <property type="nucleotide sequence ID" value="NZ_JACHGW010000001.1"/>
</dbReference>
<proteinExistence type="predicted"/>
<comment type="caution">
    <text evidence="3">The sequence shown here is derived from an EMBL/GenBank/DDBJ whole genome shotgun (WGS) entry which is preliminary data.</text>
</comment>
<name>A0A7W9W3J9_ARMRO</name>
<dbReference type="InterPro" id="IPR058813">
    <property type="entry name" value="DNA-SBD_ScoMcrA"/>
</dbReference>
<gene>
    <name evidence="3" type="ORF">HNQ39_000246</name>
</gene>
<keyword evidence="3" id="KW-0540">Nuclease</keyword>
<evidence type="ECO:0000313" key="4">
    <source>
        <dbReference type="Proteomes" id="UP000520814"/>
    </source>
</evidence>
<dbReference type="Proteomes" id="UP000520814">
    <property type="component" value="Unassembled WGS sequence"/>
</dbReference>
<evidence type="ECO:0000259" key="2">
    <source>
        <dbReference type="Pfam" id="PF26340"/>
    </source>
</evidence>
<dbReference type="PIRSF" id="PIRSF030850">
    <property type="entry name" value="UCP030850"/>
    <property type="match status" value="1"/>
</dbReference>
<dbReference type="InterPro" id="IPR003615">
    <property type="entry name" value="HNH_nuc"/>
</dbReference>
<dbReference type="InterPro" id="IPR011396">
    <property type="entry name" value="PT_DNA_restrict"/>
</dbReference>
<feature type="domain" description="HNH nuclease" evidence="1">
    <location>
        <begin position="212"/>
        <end position="264"/>
    </location>
</feature>
<dbReference type="GO" id="GO:0004519">
    <property type="term" value="F:endonuclease activity"/>
    <property type="evidence" value="ECO:0007669"/>
    <property type="project" value="UniProtKB-KW"/>
</dbReference>
<accession>A0A7W9W3J9</accession>
<reference evidence="3 4" key="1">
    <citation type="submission" date="2020-08" db="EMBL/GenBank/DDBJ databases">
        <title>Genomic Encyclopedia of Type Strains, Phase IV (KMG-IV): sequencing the most valuable type-strain genomes for metagenomic binning, comparative biology and taxonomic classification.</title>
        <authorList>
            <person name="Goeker M."/>
        </authorList>
    </citation>
    <scope>NUCLEOTIDE SEQUENCE [LARGE SCALE GENOMIC DNA]</scope>
    <source>
        <strain evidence="3 4">DSM 23562</strain>
    </source>
</reference>
<dbReference type="AlphaFoldDB" id="A0A7W9W3J9"/>
<protein>
    <submittedName>
        <fullName evidence="3">Putative restriction endonuclease</fullName>
    </submittedName>
</protein>
<sequence>MHEALATYVELFSRLHRNSNKAKGAAPHKPVLLLAILHELDSGRIRSNLVALTPELVAAFQTHWQALVPPDSGWQPKLTYPFRYLQRDGFWTLVKNGQPAIVATRYEPTLSQLAALCDGGRFAEELWALLQDAPTREILRQQLLGTYFAGTLPTVSEEANVSYLTAQAEALKQQATARFKLHPTVREQASDGYFVRSRLFPKVVKELYGFSCCVCQAAARLGSSSLIDGAHILPFAEFHNDDPRNGLALCKNHHWGFDTGAWSLTDSYEILTSPRLLNDLVYIEPGKPIALPKDPTCLPDPKALAWHRENILR</sequence>
<keyword evidence="4" id="KW-1185">Reference proteome</keyword>
<keyword evidence="3" id="KW-0378">Hydrolase</keyword>
<organism evidence="3 4">
    <name type="scientific">Armatimonas rosea</name>
    <dbReference type="NCBI Taxonomy" id="685828"/>
    <lineage>
        <taxon>Bacteria</taxon>
        <taxon>Bacillati</taxon>
        <taxon>Armatimonadota</taxon>
        <taxon>Armatimonadia</taxon>
        <taxon>Armatimonadales</taxon>
        <taxon>Armatimonadaceae</taxon>
        <taxon>Armatimonas</taxon>
    </lineage>
</organism>
<evidence type="ECO:0000313" key="3">
    <source>
        <dbReference type="EMBL" id="MBB6048484.1"/>
    </source>
</evidence>
<feature type="domain" description="ScoMcrA-like DNA sulfur-binding" evidence="2">
    <location>
        <begin position="12"/>
        <end position="153"/>
    </location>
</feature>
<dbReference type="Pfam" id="PF26340">
    <property type="entry name" value="DNA-SBD_ScoMcrA"/>
    <property type="match status" value="1"/>
</dbReference>
<evidence type="ECO:0000259" key="1">
    <source>
        <dbReference type="Pfam" id="PF13391"/>
    </source>
</evidence>
<keyword evidence="3" id="KW-0255">Endonuclease</keyword>
<dbReference type="Pfam" id="PF13391">
    <property type="entry name" value="HNH_2"/>
    <property type="match status" value="1"/>
</dbReference>